<evidence type="ECO:0000259" key="7">
    <source>
        <dbReference type="SMART" id="SM00451"/>
    </source>
</evidence>
<keyword evidence="3" id="KW-0862">Zinc</keyword>
<dbReference type="InterPro" id="IPR013087">
    <property type="entry name" value="Znf_C2H2_type"/>
</dbReference>
<reference evidence="8" key="1">
    <citation type="submission" date="2021-06" db="EMBL/GenBank/DDBJ databases">
        <authorList>
            <person name="Kallberg Y."/>
            <person name="Tangrot J."/>
            <person name="Rosling A."/>
        </authorList>
    </citation>
    <scope>NUCLEOTIDE SEQUENCE</scope>
    <source>
        <strain evidence="8">BR232B</strain>
    </source>
</reference>
<dbReference type="SUPFAM" id="SSF57667">
    <property type="entry name" value="beta-beta-alpha zinc fingers"/>
    <property type="match status" value="1"/>
</dbReference>
<evidence type="ECO:0000313" key="9">
    <source>
        <dbReference type="Proteomes" id="UP000789739"/>
    </source>
</evidence>
<dbReference type="PANTHER" id="PTHR45986:SF1">
    <property type="entry name" value="ZINC FINGER MATRIN-TYPE PROTEIN 2"/>
    <property type="match status" value="1"/>
</dbReference>
<evidence type="ECO:0000313" key="8">
    <source>
        <dbReference type="EMBL" id="CAG8496926.1"/>
    </source>
</evidence>
<evidence type="ECO:0000256" key="4">
    <source>
        <dbReference type="ARBA" id="ARBA00023242"/>
    </source>
</evidence>
<dbReference type="GO" id="GO:0046540">
    <property type="term" value="C:U4/U6 x U5 tri-snRNP complex"/>
    <property type="evidence" value="ECO:0007669"/>
    <property type="project" value="TreeGrafter"/>
</dbReference>
<dbReference type="Pfam" id="PF12874">
    <property type="entry name" value="zf-met"/>
    <property type="match status" value="1"/>
</dbReference>
<keyword evidence="9" id="KW-1185">Reference proteome</keyword>
<evidence type="ECO:0000256" key="6">
    <source>
        <dbReference type="SAM" id="MobiDB-lite"/>
    </source>
</evidence>
<dbReference type="Proteomes" id="UP000789739">
    <property type="component" value="Unassembled WGS sequence"/>
</dbReference>
<proteinExistence type="predicted"/>
<dbReference type="PANTHER" id="PTHR45986">
    <property type="entry name" value="ZINC FINGER MATRIN-TYPE PROTEIN 2"/>
    <property type="match status" value="1"/>
</dbReference>
<dbReference type="GO" id="GO:0005681">
    <property type="term" value="C:spliceosomal complex"/>
    <property type="evidence" value="ECO:0007669"/>
    <property type="project" value="InterPro"/>
</dbReference>
<feature type="domain" description="U1-type" evidence="7">
    <location>
        <begin position="102"/>
        <end position="136"/>
    </location>
</feature>
<dbReference type="OrthoDB" id="30343at2759"/>
<dbReference type="GO" id="GO:0008270">
    <property type="term" value="F:zinc ion binding"/>
    <property type="evidence" value="ECO:0007669"/>
    <property type="project" value="UniProtKB-KW"/>
</dbReference>
<feature type="compositionally biased region" description="Polar residues" evidence="6">
    <location>
        <begin position="1"/>
        <end position="20"/>
    </location>
</feature>
<organism evidence="8 9">
    <name type="scientific">Paraglomus brasilianum</name>
    <dbReference type="NCBI Taxonomy" id="144538"/>
    <lineage>
        <taxon>Eukaryota</taxon>
        <taxon>Fungi</taxon>
        <taxon>Fungi incertae sedis</taxon>
        <taxon>Mucoromycota</taxon>
        <taxon>Glomeromycotina</taxon>
        <taxon>Glomeromycetes</taxon>
        <taxon>Paraglomerales</taxon>
        <taxon>Paraglomeraceae</taxon>
        <taxon>Paraglomus</taxon>
    </lineage>
</organism>
<feature type="region of interest" description="Disordered" evidence="6">
    <location>
        <begin position="1"/>
        <end position="72"/>
    </location>
</feature>
<gene>
    <name evidence="8" type="ORF">PBRASI_LOCUS2402</name>
</gene>
<keyword evidence="4" id="KW-0539">Nucleus</keyword>
<evidence type="ECO:0000256" key="5">
    <source>
        <dbReference type="SAM" id="Coils"/>
    </source>
</evidence>
<dbReference type="InterPro" id="IPR036236">
    <property type="entry name" value="Znf_C2H2_sf"/>
</dbReference>
<accession>A0A9N9EWV2</accession>
<keyword evidence="2" id="KW-0863">Zinc-finger</keyword>
<dbReference type="GO" id="GO:0003676">
    <property type="term" value="F:nucleic acid binding"/>
    <property type="evidence" value="ECO:0007669"/>
    <property type="project" value="InterPro"/>
</dbReference>
<dbReference type="Gene3D" id="3.30.160.60">
    <property type="entry name" value="Classic Zinc Finger"/>
    <property type="match status" value="1"/>
</dbReference>
<evidence type="ECO:0000256" key="1">
    <source>
        <dbReference type="ARBA" id="ARBA00022723"/>
    </source>
</evidence>
<name>A0A9N9EWV2_9GLOM</name>
<dbReference type="SMART" id="SM00451">
    <property type="entry name" value="ZnF_U1"/>
    <property type="match status" value="1"/>
</dbReference>
<feature type="compositionally biased region" description="Basic and acidic residues" evidence="6">
    <location>
        <begin position="24"/>
        <end position="52"/>
    </location>
</feature>
<dbReference type="EMBL" id="CAJVPI010000186">
    <property type="protein sequence ID" value="CAG8496926.1"/>
    <property type="molecule type" value="Genomic_DNA"/>
</dbReference>
<keyword evidence="5" id="KW-0175">Coiled coil</keyword>
<sequence length="190" mass="21341">MSSARSSRTSGVYGASTSAPQFRRTWDRDEYAAKARERARREAQAESDEERKRKGLKPKPRAPSPDSAQPKEFLRARSEKVVLDANLNRTQVVQSTSITSKQPGYYCQVCDCVVKDSVNYLDHINGKKHQRALGMSMKVERSTIDQVRSKLASLKAKKEQASETYVSPDLATVKNNQDMLPKNGQSDTQM</sequence>
<dbReference type="InterPro" id="IPR003604">
    <property type="entry name" value="Matrin/U1-like-C_Znf_C2H2"/>
</dbReference>
<dbReference type="InterPro" id="IPR040107">
    <property type="entry name" value="Snu23"/>
</dbReference>
<feature type="coiled-coil region" evidence="5">
    <location>
        <begin position="137"/>
        <end position="164"/>
    </location>
</feature>
<dbReference type="GO" id="GO:0000398">
    <property type="term" value="P:mRNA splicing, via spliceosome"/>
    <property type="evidence" value="ECO:0007669"/>
    <property type="project" value="InterPro"/>
</dbReference>
<dbReference type="AlphaFoldDB" id="A0A9N9EWV2"/>
<dbReference type="FunFam" id="3.30.160.60:FF:000491">
    <property type="entry name" value="zinc finger matrin-type protein 2-like"/>
    <property type="match status" value="1"/>
</dbReference>
<evidence type="ECO:0000256" key="2">
    <source>
        <dbReference type="ARBA" id="ARBA00022771"/>
    </source>
</evidence>
<protein>
    <submittedName>
        <fullName evidence="8">10940_t:CDS:1</fullName>
    </submittedName>
</protein>
<evidence type="ECO:0000256" key="3">
    <source>
        <dbReference type="ARBA" id="ARBA00022833"/>
    </source>
</evidence>
<comment type="caution">
    <text evidence="8">The sequence shown here is derived from an EMBL/GenBank/DDBJ whole genome shotgun (WGS) entry which is preliminary data.</text>
</comment>
<keyword evidence="1" id="KW-0479">Metal-binding</keyword>